<dbReference type="EMBL" id="WMBB01000003">
    <property type="protein sequence ID" value="MTE12681.1"/>
    <property type="molecule type" value="Genomic_DNA"/>
</dbReference>
<dbReference type="Gene3D" id="3.40.980.10">
    <property type="entry name" value="MoaB/Mog-like domain"/>
    <property type="match status" value="1"/>
</dbReference>
<dbReference type="InterPro" id="IPR005110">
    <property type="entry name" value="MoeA_linker/N"/>
</dbReference>
<comment type="function">
    <text evidence="1 5">Catalyzes the insertion of molybdate into adenylated molybdopterin with the concomitant release of AMP.</text>
</comment>
<feature type="domain" description="MoaB/Mog" evidence="6">
    <location>
        <begin position="370"/>
        <end position="507"/>
    </location>
</feature>
<dbReference type="SUPFAM" id="SSF53448">
    <property type="entry name" value="Nucleotide-diphospho-sugar transferases"/>
    <property type="match status" value="1"/>
</dbReference>
<comment type="similarity">
    <text evidence="2 5">Belongs to the MoeA family.</text>
</comment>
<evidence type="ECO:0000256" key="1">
    <source>
        <dbReference type="ARBA" id="ARBA00002901"/>
    </source>
</evidence>
<dbReference type="Proteomes" id="UP000432464">
    <property type="component" value="Unassembled WGS sequence"/>
</dbReference>
<keyword evidence="5" id="KW-0479">Metal-binding</keyword>
<keyword evidence="5 7" id="KW-0808">Transferase</keyword>
<dbReference type="InterPro" id="IPR001453">
    <property type="entry name" value="MoaB/Mog_dom"/>
</dbReference>
<name>A0A6I3KTJ1_9NOCA</name>
<dbReference type="InterPro" id="IPR038987">
    <property type="entry name" value="MoeA-like"/>
</dbReference>
<keyword evidence="5" id="KW-0501">Molybdenum cofactor biosynthesis</keyword>
<keyword evidence="3 5" id="KW-0500">Molybdenum</keyword>
<keyword evidence="8" id="KW-1185">Reference proteome</keyword>
<gene>
    <name evidence="7" type="ORF">GLP40_07830</name>
</gene>
<dbReference type="InterPro" id="IPR036425">
    <property type="entry name" value="MoaB/Mog-like_dom_sf"/>
</dbReference>
<dbReference type="Pfam" id="PF03453">
    <property type="entry name" value="MoeA_N"/>
    <property type="match status" value="1"/>
</dbReference>
<dbReference type="InterPro" id="IPR036135">
    <property type="entry name" value="MoeA_linker/N_sf"/>
</dbReference>
<dbReference type="PANTHER" id="PTHR10192:SF5">
    <property type="entry name" value="GEPHYRIN"/>
    <property type="match status" value="1"/>
</dbReference>
<dbReference type="EC" id="2.10.1.1" evidence="5"/>
<organism evidence="7 8">
    <name type="scientific">Nocardia aurantiaca</name>
    <dbReference type="NCBI Taxonomy" id="2675850"/>
    <lineage>
        <taxon>Bacteria</taxon>
        <taxon>Bacillati</taxon>
        <taxon>Actinomycetota</taxon>
        <taxon>Actinomycetes</taxon>
        <taxon>Mycobacteriales</taxon>
        <taxon>Nocardiaceae</taxon>
        <taxon>Nocardia</taxon>
    </lineage>
</organism>
<comment type="pathway">
    <text evidence="5">Cofactor biosynthesis; molybdopterin biosynthesis.</text>
</comment>
<evidence type="ECO:0000313" key="8">
    <source>
        <dbReference type="Proteomes" id="UP000432464"/>
    </source>
</evidence>
<protein>
    <recommendedName>
        <fullName evidence="5">Molybdopterin molybdenumtransferase</fullName>
        <ecNumber evidence="5">2.10.1.1</ecNumber>
    </recommendedName>
</protein>
<comment type="catalytic activity">
    <reaction evidence="4">
        <text>adenylyl-molybdopterin + molybdate = Mo-molybdopterin + AMP + H(+)</text>
        <dbReference type="Rhea" id="RHEA:35047"/>
        <dbReference type="ChEBI" id="CHEBI:15378"/>
        <dbReference type="ChEBI" id="CHEBI:36264"/>
        <dbReference type="ChEBI" id="CHEBI:62727"/>
        <dbReference type="ChEBI" id="CHEBI:71302"/>
        <dbReference type="ChEBI" id="CHEBI:456215"/>
        <dbReference type="EC" id="2.10.1.1"/>
    </reaction>
</comment>
<dbReference type="Gene3D" id="3.90.105.10">
    <property type="entry name" value="Molybdopterin biosynthesis moea protein, domain 2"/>
    <property type="match status" value="1"/>
</dbReference>
<evidence type="ECO:0000256" key="3">
    <source>
        <dbReference type="ARBA" id="ARBA00022505"/>
    </source>
</evidence>
<accession>A0A6I3KTJ1</accession>
<proteinExistence type="inferred from homology"/>
<dbReference type="Pfam" id="PF12804">
    <property type="entry name" value="NTP_transf_3"/>
    <property type="match status" value="1"/>
</dbReference>
<dbReference type="SUPFAM" id="SSF53218">
    <property type="entry name" value="Molybdenum cofactor biosynthesis proteins"/>
    <property type="match status" value="1"/>
</dbReference>
<dbReference type="UniPathway" id="UPA00344"/>
<dbReference type="PANTHER" id="PTHR10192">
    <property type="entry name" value="MOLYBDOPTERIN BIOSYNTHESIS PROTEIN"/>
    <property type="match status" value="1"/>
</dbReference>
<dbReference type="GO" id="GO:0006777">
    <property type="term" value="P:Mo-molybdopterin cofactor biosynthetic process"/>
    <property type="evidence" value="ECO:0007669"/>
    <property type="project" value="UniProtKB-UniRule"/>
</dbReference>
<evidence type="ECO:0000256" key="2">
    <source>
        <dbReference type="ARBA" id="ARBA00010763"/>
    </source>
</evidence>
<evidence type="ECO:0000313" key="7">
    <source>
        <dbReference type="EMBL" id="MTE12681.1"/>
    </source>
</evidence>
<dbReference type="InterPro" id="IPR029044">
    <property type="entry name" value="Nucleotide-diphossugar_trans"/>
</dbReference>
<dbReference type="Pfam" id="PF00994">
    <property type="entry name" value="MoCF_biosynth"/>
    <property type="match status" value="1"/>
</dbReference>
<comment type="cofactor">
    <cofactor evidence="5">
        <name>Mg(2+)</name>
        <dbReference type="ChEBI" id="CHEBI:18420"/>
    </cofactor>
</comment>
<dbReference type="GO" id="GO:0046872">
    <property type="term" value="F:metal ion binding"/>
    <property type="evidence" value="ECO:0007669"/>
    <property type="project" value="UniProtKB-UniRule"/>
</dbReference>
<dbReference type="GO" id="GO:0061599">
    <property type="term" value="F:molybdopterin molybdotransferase activity"/>
    <property type="evidence" value="ECO:0007669"/>
    <property type="project" value="UniProtKB-UniRule"/>
</dbReference>
<evidence type="ECO:0000259" key="6">
    <source>
        <dbReference type="SMART" id="SM00852"/>
    </source>
</evidence>
<dbReference type="GO" id="GO:0005829">
    <property type="term" value="C:cytosol"/>
    <property type="evidence" value="ECO:0007669"/>
    <property type="project" value="TreeGrafter"/>
</dbReference>
<dbReference type="Gene3D" id="2.170.190.11">
    <property type="entry name" value="Molybdopterin biosynthesis moea protein, domain 3"/>
    <property type="match status" value="1"/>
</dbReference>
<keyword evidence="5" id="KW-0460">Magnesium</keyword>
<comment type="caution">
    <text evidence="7">The sequence shown here is derived from an EMBL/GenBank/DDBJ whole genome shotgun (WGS) entry which is preliminary data.</text>
</comment>
<sequence length="585" mass="60098">MGLVTPVDAIVLAGGKASRMGGVDKPAIVVGGRSMLDAALAAVAGCARIVVVGPHRPELPPEVLQAQEIPAGAGPVAAIAAGSGALAGCEFPAGLIVVLAADLPFLTARAVDELLSHARESGSDAVFAADASGRPQYLVGVWRRAALADALKGLDSLVNRPMKALVPVDTAMVALPGVDDCDTAEDVRRARTGAARTAAPLWLDEARDVLRGSISPLPVRRAVLRSARGATLAAPLLAADALPRFDVSAMDGYAVSGDGPWRLRRDIGFAGGERPVGLLDGEAVRIATGAHVPDGTSSVVRDEFIRIGDNGTLYRLPDTPVREDVRRRGEYWLPGAEVAAAGMPVTAALISVAASAEVAAADVRGPVRARIVMTGDEIRGDGPLHTGQTRDSIGPILPDVLAWYGVATVDRVHLRDTANAFDRVLAAATDCDLLLVVGATGAGAADQLRSSLDRTDATMLLRRLRLRPGGSTVAAQLSSGTVVLGLPGNPFAAVATLLTLIGATVEGMTGAVPARPIIGPLVNASELTAPVARIVPARALPTGGFEGDLRLRTAHLADLLHREGVVVVPADAEDGAMAEFIPLRG</sequence>
<dbReference type="GO" id="GO:0016779">
    <property type="term" value="F:nucleotidyltransferase activity"/>
    <property type="evidence" value="ECO:0007669"/>
    <property type="project" value="UniProtKB-ARBA"/>
</dbReference>
<dbReference type="Gene3D" id="3.90.550.10">
    <property type="entry name" value="Spore Coat Polysaccharide Biosynthesis Protein SpsA, Chain A"/>
    <property type="match status" value="1"/>
</dbReference>
<dbReference type="SUPFAM" id="SSF63882">
    <property type="entry name" value="MoeA N-terminal region -like"/>
    <property type="match status" value="1"/>
</dbReference>
<reference evidence="7 8" key="1">
    <citation type="submission" date="2019-11" db="EMBL/GenBank/DDBJ databases">
        <title>Nocardia sp. nov. CT2-14 isolated from soil.</title>
        <authorList>
            <person name="Kanchanasin P."/>
            <person name="Tanasupawat S."/>
            <person name="Yuki M."/>
            <person name="Kudo T."/>
        </authorList>
    </citation>
    <scope>NUCLEOTIDE SEQUENCE [LARGE SCALE GENOMIC DNA]</scope>
    <source>
        <strain evidence="7 8">CT2-14</strain>
    </source>
</reference>
<dbReference type="InterPro" id="IPR025877">
    <property type="entry name" value="MobA-like_NTP_Trfase"/>
</dbReference>
<dbReference type="AlphaFoldDB" id="A0A6I3KTJ1"/>
<evidence type="ECO:0000256" key="4">
    <source>
        <dbReference type="ARBA" id="ARBA00047317"/>
    </source>
</evidence>
<evidence type="ECO:0000256" key="5">
    <source>
        <dbReference type="RuleBase" id="RU365090"/>
    </source>
</evidence>
<dbReference type="SMART" id="SM00852">
    <property type="entry name" value="MoCF_biosynth"/>
    <property type="match status" value="1"/>
</dbReference>